<dbReference type="PROSITE" id="PS51257">
    <property type="entry name" value="PROKAR_LIPOPROTEIN"/>
    <property type="match status" value="1"/>
</dbReference>
<reference evidence="2 3" key="1">
    <citation type="submission" date="2024-09" db="EMBL/GenBank/DDBJ databases">
        <title>Laminarin stimulates single cell rates of sulfate reduction while oxygen inhibits transcriptomic activity in coastal marine sediment.</title>
        <authorList>
            <person name="Lindsay M."/>
            <person name="Orcutt B."/>
            <person name="Emerson D."/>
            <person name="Stepanauskas R."/>
            <person name="D'Angelo T."/>
        </authorList>
    </citation>
    <scope>NUCLEOTIDE SEQUENCE [LARGE SCALE GENOMIC DNA]</scope>
    <source>
        <strain evidence="2">SAG AM-311-K15</strain>
    </source>
</reference>
<name>A0ABV6Z147_UNCC1</name>
<feature type="region of interest" description="Disordered" evidence="1">
    <location>
        <begin position="119"/>
        <end position="139"/>
    </location>
</feature>
<gene>
    <name evidence="2" type="ORF">ACFL27_18360</name>
</gene>
<evidence type="ECO:0008006" key="4">
    <source>
        <dbReference type="Google" id="ProtNLM"/>
    </source>
</evidence>
<sequence>MNRLLFVPLIGLLLLALLMGLGGCGKTEVAVEQKTGTSKVEKQTPKIETITGTIQKVNSREISVLLPNNETITCALKPQVKVAKSESMLTINELKIGQRVSLILQDEITDFIQILPAEASESSDEHTRPPKDVKWELGK</sequence>
<evidence type="ECO:0000313" key="2">
    <source>
        <dbReference type="EMBL" id="MFC1852162.1"/>
    </source>
</evidence>
<comment type="caution">
    <text evidence="2">The sequence shown here is derived from an EMBL/GenBank/DDBJ whole genome shotgun (WGS) entry which is preliminary data.</text>
</comment>
<protein>
    <recommendedName>
        <fullName evidence="4">DUF5666 domain-containing protein</fullName>
    </recommendedName>
</protein>
<organism evidence="2 3">
    <name type="scientific">candidate division CSSED10-310 bacterium</name>
    <dbReference type="NCBI Taxonomy" id="2855610"/>
    <lineage>
        <taxon>Bacteria</taxon>
        <taxon>Bacteria division CSSED10-310</taxon>
    </lineage>
</organism>
<keyword evidence="3" id="KW-1185">Reference proteome</keyword>
<evidence type="ECO:0000256" key="1">
    <source>
        <dbReference type="SAM" id="MobiDB-lite"/>
    </source>
</evidence>
<feature type="compositionally biased region" description="Basic and acidic residues" evidence="1">
    <location>
        <begin position="123"/>
        <end position="139"/>
    </location>
</feature>
<proteinExistence type="predicted"/>
<dbReference type="EMBL" id="JBHPBY010000274">
    <property type="protein sequence ID" value="MFC1852162.1"/>
    <property type="molecule type" value="Genomic_DNA"/>
</dbReference>
<dbReference type="Proteomes" id="UP001594351">
    <property type="component" value="Unassembled WGS sequence"/>
</dbReference>
<accession>A0ABV6Z147</accession>
<evidence type="ECO:0000313" key="3">
    <source>
        <dbReference type="Proteomes" id="UP001594351"/>
    </source>
</evidence>